<keyword evidence="2" id="KW-1133">Transmembrane helix</keyword>
<sequence>MATGRIHRSARRGVAVAVLGWLSVAAASVVLAPVAVAAPAVTVPIRDLTPPVVSVDGGGTVTFVNEIQDKTVQVGGGGLLPALVSVTAKTEVTLGLPSGRRALAPGASVTETFDRTCLTCSITYSYRLQSNASLTSVLTDAALDLLPPLPAPTPFVVNTLVPLPNLPGVNVPQLPPLTLPAPSAAVLPPPPPPSTPPSAAPVPAPAPAPAPAPPAAPPVEGVPGSQYTYATGAGAAQLSPGADSAGAAFDPSRFLGSGRSATESTGSGSGGLAGTYDGATVPVFGRLAGLNGSDLDEEGGALDTTADTASTTAPLPAAALAAVVALAAVSAALVRTHQAARASK</sequence>
<evidence type="ECO:0000313" key="4">
    <source>
        <dbReference type="EMBL" id="MDT0274426.1"/>
    </source>
</evidence>
<evidence type="ECO:0000313" key="5">
    <source>
        <dbReference type="Proteomes" id="UP001183222"/>
    </source>
</evidence>
<name>A0ABU2K253_9ACTN</name>
<evidence type="ECO:0000256" key="3">
    <source>
        <dbReference type="SAM" id="SignalP"/>
    </source>
</evidence>
<proteinExistence type="predicted"/>
<feature type="region of interest" description="Disordered" evidence="1">
    <location>
        <begin position="185"/>
        <end position="220"/>
    </location>
</feature>
<protein>
    <submittedName>
        <fullName evidence="4">Uncharacterized protein</fullName>
    </submittedName>
</protein>
<gene>
    <name evidence="4" type="ORF">RM425_00795</name>
</gene>
<feature type="compositionally biased region" description="Pro residues" evidence="1">
    <location>
        <begin position="187"/>
        <end position="217"/>
    </location>
</feature>
<keyword evidence="3" id="KW-0732">Signal</keyword>
<keyword evidence="2" id="KW-0472">Membrane</keyword>
<evidence type="ECO:0000256" key="1">
    <source>
        <dbReference type="SAM" id="MobiDB-lite"/>
    </source>
</evidence>
<organism evidence="4 5">
    <name type="scientific">Blastococcus goldschmidtiae</name>
    <dbReference type="NCBI Taxonomy" id="3075546"/>
    <lineage>
        <taxon>Bacteria</taxon>
        <taxon>Bacillati</taxon>
        <taxon>Actinomycetota</taxon>
        <taxon>Actinomycetes</taxon>
        <taxon>Geodermatophilales</taxon>
        <taxon>Geodermatophilaceae</taxon>
        <taxon>Blastococcus</taxon>
    </lineage>
</organism>
<dbReference type="EMBL" id="JAVREI010000001">
    <property type="protein sequence ID" value="MDT0274426.1"/>
    <property type="molecule type" value="Genomic_DNA"/>
</dbReference>
<reference evidence="5" key="1">
    <citation type="submission" date="2023-07" db="EMBL/GenBank/DDBJ databases">
        <title>30 novel species of actinomycetes from the DSMZ collection.</title>
        <authorList>
            <person name="Nouioui I."/>
        </authorList>
    </citation>
    <scope>NUCLEOTIDE SEQUENCE [LARGE SCALE GENOMIC DNA]</scope>
    <source>
        <strain evidence="5">DSM 46792</strain>
    </source>
</reference>
<dbReference type="Proteomes" id="UP001183222">
    <property type="component" value="Unassembled WGS sequence"/>
</dbReference>
<evidence type="ECO:0000256" key="2">
    <source>
        <dbReference type="SAM" id="Phobius"/>
    </source>
</evidence>
<keyword evidence="5" id="KW-1185">Reference proteome</keyword>
<comment type="caution">
    <text evidence="4">The sequence shown here is derived from an EMBL/GenBank/DDBJ whole genome shotgun (WGS) entry which is preliminary data.</text>
</comment>
<feature type="chain" id="PRO_5045920669" evidence="3">
    <location>
        <begin position="38"/>
        <end position="344"/>
    </location>
</feature>
<dbReference type="RefSeq" id="WP_311343276.1">
    <property type="nucleotide sequence ID" value="NZ_JAVREI010000001.1"/>
</dbReference>
<feature type="signal peptide" evidence="3">
    <location>
        <begin position="1"/>
        <end position="37"/>
    </location>
</feature>
<feature type="transmembrane region" description="Helical" evidence="2">
    <location>
        <begin position="315"/>
        <end position="334"/>
    </location>
</feature>
<accession>A0ABU2K253</accession>
<keyword evidence="2" id="KW-0812">Transmembrane</keyword>